<dbReference type="Proteomes" id="UP001140502">
    <property type="component" value="Unassembled WGS sequence"/>
</dbReference>
<protein>
    <submittedName>
        <fullName evidence="1">Uncharacterized protein</fullName>
    </submittedName>
</protein>
<proteinExistence type="predicted"/>
<evidence type="ECO:0000313" key="1">
    <source>
        <dbReference type="EMBL" id="KAJ4319096.1"/>
    </source>
</evidence>
<evidence type="ECO:0000313" key="2">
    <source>
        <dbReference type="Proteomes" id="UP001140502"/>
    </source>
</evidence>
<dbReference type="OrthoDB" id="5427059at2759"/>
<dbReference type="AlphaFoldDB" id="A0A9W8WBR1"/>
<gene>
    <name evidence="1" type="ORF">N0V84_006550</name>
</gene>
<accession>A0A9W8WBR1</accession>
<dbReference type="EMBL" id="JAPEUR010000130">
    <property type="protein sequence ID" value="KAJ4319096.1"/>
    <property type="molecule type" value="Genomic_DNA"/>
</dbReference>
<reference evidence="1" key="1">
    <citation type="submission" date="2022-10" db="EMBL/GenBank/DDBJ databases">
        <title>Tapping the CABI collections for fungal endophytes: first genome assemblies for Collariella, Neodidymelliopsis, Ascochyta clinopodiicola, Didymella pomorum, Didymosphaeria variabile, Neocosmospora piperis and Neocucurbitaria cava.</title>
        <authorList>
            <person name="Hill R."/>
        </authorList>
    </citation>
    <scope>NUCLEOTIDE SEQUENCE</scope>
    <source>
        <strain evidence="1">IMI 366586</strain>
    </source>
</reference>
<name>A0A9W8WBR1_9HYPO</name>
<comment type="caution">
    <text evidence="1">The sequence shown here is derived from an EMBL/GenBank/DDBJ whole genome shotgun (WGS) entry which is preliminary data.</text>
</comment>
<organism evidence="1 2">
    <name type="scientific">Fusarium piperis</name>
    <dbReference type="NCBI Taxonomy" id="1435070"/>
    <lineage>
        <taxon>Eukaryota</taxon>
        <taxon>Fungi</taxon>
        <taxon>Dikarya</taxon>
        <taxon>Ascomycota</taxon>
        <taxon>Pezizomycotina</taxon>
        <taxon>Sordariomycetes</taxon>
        <taxon>Hypocreomycetidae</taxon>
        <taxon>Hypocreales</taxon>
        <taxon>Nectriaceae</taxon>
        <taxon>Fusarium</taxon>
        <taxon>Fusarium solani species complex</taxon>
    </lineage>
</organism>
<sequence length="104" mass="12329">MWDNIDLSVEQLEERYGSDWTEKDRSLAEKRKKDIYKAGGRGYWPKGGLDDFSGITNLRDRRREQLIQKWRKATENGEDEDPALNWAARPTLMSKSMWRRGPLR</sequence>
<keyword evidence="2" id="KW-1185">Reference proteome</keyword>